<feature type="transmembrane region" description="Helical" evidence="7">
    <location>
        <begin position="217"/>
        <end position="237"/>
    </location>
</feature>
<comment type="subcellular location">
    <subcellularLocation>
        <location evidence="1">Cell membrane</location>
        <topology evidence="1">Multi-pass membrane protein</topology>
    </subcellularLocation>
</comment>
<dbReference type="PANTHER" id="PTHR42920:SF11">
    <property type="entry name" value="INNER MEMBRANE PROTEIN YTFF"/>
    <property type="match status" value="1"/>
</dbReference>
<protein>
    <submittedName>
        <fullName evidence="9">EamA family transporter</fullName>
    </submittedName>
</protein>
<dbReference type="SUPFAM" id="SSF103481">
    <property type="entry name" value="Multidrug resistance efflux transporter EmrE"/>
    <property type="match status" value="2"/>
</dbReference>
<evidence type="ECO:0000256" key="3">
    <source>
        <dbReference type="ARBA" id="ARBA00022692"/>
    </source>
</evidence>
<proteinExistence type="predicted"/>
<feature type="transmembrane region" description="Helical" evidence="7">
    <location>
        <begin position="103"/>
        <end position="125"/>
    </location>
</feature>
<feature type="region of interest" description="Disordered" evidence="6">
    <location>
        <begin position="310"/>
        <end position="356"/>
    </location>
</feature>
<sequence length="356" mass="37289">MSPEVKGALMGLGAAALFGLSAPLAKQLLPASGPLMLASLLYLGGGLGLSLVPLAARLRRAGVPRREAPLERRDWPLLAGIILCGGMLGPVLMLVGLARLSAVATSLLLNLEGPFTILLAVLLFGEHLGRRAVLATGFIFCGAAVLGLQSGEVRADWLGVLAVAGACLSWSVDNNLTQRLSLKDPVTVVRIKALGAGSSMLVLATVTGQSLPGAHGVAAALALGAASYGLSIVLDMYALRLLGAAREAAYFATAPFLGALAALPLLGERLSLTELLGGAAMALGVVLLVRERHGHLHTHEALEHEHLHVHDEHHQHEHPGMTDLTEPHSHPHRHAPLTHNHPHVSDLHHRHKHGPP</sequence>
<evidence type="ECO:0000313" key="10">
    <source>
        <dbReference type="Proteomes" id="UP001611383"/>
    </source>
</evidence>
<feature type="transmembrane region" description="Helical" evidence="7">
    <location>
        <begin position="249"/>
        <end position="266"/>
    </location>
</feature>
<dbReference type="Proteomes" id="UP001611383">
    <property type="component" value="Chromosome"/>
</dbReference>
<evidence type="ECO:0000313" key="9">
    <source>
        <dbReference type="EMBL" id="WNG52935.1"/>
    </source>
</evidence>
<evidence type="ECO:0000256" key="7">
    <source>
        <dbReference type="SAM" id="Phobius"/>
    </source>
</evidence>
<feature type="transmembrane region" description="Helical" evidence="7">
    <location>
        <begin position="77"/>
        <end position="97"/>
    </location>
</feature>
<feature type="transmembrane region" description="Helical" evidence="7">
    <location>
        <begin position="132"/>
        <end position="149"/>
    </location>
</feature>
<dbReference type="InterPro" id="IPR051258">
    <property type="entry name" value="Diverse_Substrate_Transporter"/>
</dbReference>
<feature type="compositionally biased region" description="Basic residues" evidence="6">
    <location>
        <begin position="330"/>
        <end position="356"/>
    </location>
</feature>
<keyword evidence="5 7" id="KW-0472">Membrane</keyword>
<accession>A0ABY9XC21</accession>
<dbReference type="PANTHER" id="PTHR42920">
    <property type="entry name" value="OS03G0707200 PROTEIN-RELATED"/>
    <property type="match status" value="1"/>
</dbReference>
<keyword evidence="2" id="KW-1003">Cell membrane</keyword>
<evidence type="ECO:0000256" key="4">
    <source>
        <dbReference type="ARBA" id="ARBA00022989"/>
    </source>
</evidence>
<dbReference type="InterPro" id="IPR000620">
    <property type="entry name" value="EamA_dom"/>
</dbReference>
<gene>
    <name evidence="9" type="ORF">F0U60_44820</name>
</gene>
<evidence type="ECO:0000256" key="1">
    <source>
        <dbReference type="ARBA" id="ARBA00004651"/>
    </source>
</evidence>
<keyword evidence="4 7" id="KW-1133">Transmembrane helix</keyword>
<evidence type="ECO:0000256" key="6">
    <source>
        <dbReference type="SAM" id="MobiDB-lite"/>
    </source>
</evidence>
<feature type="compositionally biased region" description="Basic and acidic residues" evidence="6">
    <location>
        <begin position="310"/>
        <end position="329"/>
    </location>
</feature>
<organism evidence="9 10">
    <name type="scientific">Archangium minus</name>
    <dbReference type="NCBI Taxonomy" id="83450"/>
    <lineage>
        <taxon>Bacteria</taxon>
        <taxon>Pseudomonadati</taxon>
        <taxon>Myxococcota</taxon>
        <taxon>Myxococcia</taxon>
        <taxon>Myxococcales</taxon>
        <taxon>Cystobacterineae</taxon>
        <taxon>Archangiaceae</taxon>
        <taxon>Archangium</taxon>
    </lineage>
</organism>
<evidence type="ECO:0000259" key="8">
    <source>
        <dbReference type="Pfam" id="PF00892"/>
    </source>
</evidence>
<reference evidence="9 10" key="1">
    <citation type="submission" date="2019-08" db="EMBL/GenBank/DDBJ databases">
        <title>Archangium and Cystobacter genomes.</title>
        <authorList>
            <person name="Chen I.-C.K."/>
            <person name="Wielgoss S."/>
        </authorList>
    </citation>
    <scope>NUCLEOTIDE SEQUENCE [LARGE SCALE GENOMIC DNA]</scope>
    <source>
        <strain evidence="9 10">Cbm 6</strain>
    </source>
</reference>
<feature type="transmembrane region" description="Helical" evidence="7">
    <location>
        <begin position="272"/>
        <end position="289"/>
    </location>
</feature>
<feature type="transmembrane region" description="Helical" evidence="7">
    <location>
        <begin position="35"/>
        <end position="56"/>
    </location>
</feature>
<feature type="domain" description="EamA" evidence="8">
    <location>
        <begin position="158"/>
        <end position="289"/>
    </location>
</feature>
<name>A0ABY9XC21_9BACT</name>
<keyword evidence="3 7" id="KW-0812">Transmembrane</keyword>
<dbReference type="Pfam" id="PF00892">
    <property type="entry name" value="EamA"/>
    <property type="match status" value="2"/>
</dbReference>
<evidence type="ECO:0000256" key="5">
    <source>
        <dbReference type="ARBA" id="ARBA00023136"/>
    </source>
</evidence>
<dbReference type="InterPro" id="IPR037185">
    <property type="entry name" value="EmrE-like"/>
</dbReference>
<dbReference type="Gene3D" id="1.10.3730.20">
    <property type="match status" value="1"/>
</dbReference>
<feature type="domain" description="EamA" evidence="8">
    <location>
        <begin position="6"/>
        <end position="146"/>
    </location>
</feature>
<evidence type="ECO:0000256" key="2">
    <source>
        <dbReference type="ARBA" id="ARBA00022475"/>
    </source>
</evidence>
<keyword evidence="10" id="KW-1185">Reference proteome</keyword>
<dbReference type="RefSeq" id="WP_395825726.1">
    <property type="nucleotide sequence ID" value="NZ_CP043494.1"/>
</dbReference>
<dbReference type="EMBL" id="CP043494">
    <property type="protein sequence ID" value="WNG52935.1"/>
    <property type="molecule type" value="Genomic_DNA"/>
</dbReference>